<dbReference type="EMBL" id="CP047593">
    <property type="protein sequence ID" value="QHI69787.1"/>
    <property type="molecule type" value="Genomic_DNA"/>
</dbReference>
<accession>A0A6P1M7F1</accession>
<organism evidence="1 2">
    <name type="scientific">Tichowtungia aerotolerans</name>
    <dbReference type="NCBI Taxonomy" id="2697043"/>
    <lineage>
        <taxon>Bacteria</taxon>
        <taxon>Pseudomonadati</taxon>
        <taxon>Kiritimatiellota</taxon>
        <taxon>Tichowtungiia</taxon>
        <taxon>Tichowtungiales</taxon>
        <taxon>Tichowtungiaceae</taxon>
        <taxon>Tichowtungia</taxon>
    </lineage>
</organism>
<dbReference type="Proteomes" id="UP000464954">
    <property type="component" value="Chromosome"/>
</dbReference>
<evidence type="ECO:0000313" key="2">
    <source>
        <dbReference type="Proteomes" id="UP000464954"/>
    </source>
</evidence>
<reference evidence="1 2" key="1">
    <citation type="submission" date="2020-01" db="EMBL/GenBank/DDBJ databases">
        <title>Ponticoccus aerotolerans gen. nov., sp. nov., an anaerobic bacterium and proposal of Ponticoccusceae fam. nov., Ponticoccusles ord. nov. and Ponticoccuse classis nov. in the phylum Kiritimatiellaeota.</title>
        <authorList>
            <person name="Zhou L.Y."/>
            <person name="Du Z.J."/>
        </authorList>
    </citation>
    <scope>NUCLEOTIDE SEQUENCE [LARGE SCALE GENOMIC DNA]</scope>
    <source>
        <strain evidence="1 2">S-5007</strain>
    </source>
</reference>
<sequence length="449" mass="47271">MNRVVLYCFLIAGGAVFGDMNYFTGAVNYGMNNAGNWSLGVIPEADDDVVVADWITARSVAQATMNLTVNSVTLNNELNGVTDAFQLRGGNNGTAQRFAIGDFITVNSDVTRNITMMYQMSILSTDAPGLLTVNHYGSGTFRHAVSTLNQQSHAGSVKWGGNNLNMVQIDTSQNVYSGSTTFSNISATVSGVSPSSASGPLGTGIVILQDGSVLALTGSAKLGNSQILVNSGTTLDVSGMNSGIYTNSAILQGSGTVVGDIWQTGQIRAGGGTATFTFEDDITMTASSWTQFEINPDAGVCDILAGNGDNRIAFQNEADIQFAFTDNVTNGASFTVLTNWGDVAHGAVNFDAIGLGPFQTLDYSQLFSAGTVTVIDNGNQPQLAMSFASTNAVLCWEGVSNLTYNVQFCDDLVSGNWTNVEGEMTGEGTLCVTNEFSGPNGFYRIYVEQ</sequence>
<proteinExistence type="predicted"/>
<dbReference type="AlphaFoldDB" id="A0A6P1M7F1"/>
<gene>
    <name evidence="1" type="ORF">GT409_10110</name>
</gene>
<dbReference type="KEGG" id="taer:GT409_10110"/>
<protein>
    <submittedName>
        <fullName evidence="1">Uncharacterized protein</fullName>
    </submittedName>
</protein>
<name>A0A6P1M7F1_9BACT</name>
<evidence type="ECO:0000313" key="1">
    <source>
        <dbReference type="EMBL" id="QHI69787.1"/>
    </source>
</evidence>
<keyword evidence="2" id="KW-1185">Reference proteome</keyword>
<dbReference type="RefSeq" id="WP_160628969.1">
    <property type="nucleotide sequence ID" value="NZ_CP047593.1"/>
</dbReference>